<dbReference type="Proteomes" id="UP000321363">
    <property type="component" value="Unassembled WGS sequence"/>
</dbReference>
<comment type="caution">
    <text evidence="4">The sequence shown here is derived from an EMBL/GenBank/DDBJ whole genome shotgun (WGS) entry which is preliminary data.</text>
</comment>
<dbReference type="InterPro" id="IPR029052">
    <property type="entry name" value="Metallo-depent_PP-like"/>
</dbReference>
<dbReference type="EMBL" id="VOQF01000001">
    <property type="protein sequence ID" value="TXC92698.1"/>
    <property type="molecule type" value="Genomic_DNA"/>
</dbReference>
<dbReference type="GO" id="GO:0046872">
    <property type="term" value="F:metal ion binding"/>
    <property type="evidence" value="ECO:0007669"/>
    <property type="project" value="UniProtKB-KW"/>
</dbReference>
<dbReference type="PANTHER" id="PTHR31302">
    <property type="entry name" value="TRANSMEMBRANE PROTEIN WITH METALLOPHOSPHOESTERASE DOMAIN-RELATED"/>
    <property type="match status" value="1"/>
</dbReference>
<evidence type="ECO:0000313" key="5">
    <source>
        <dbReference type="Proteomes" id="UP000321363"/>
    </source>
</evidence>
<evidence type="ECO:0000259" key="3">
    <source>
        <dbReference type="Pfam" id="PF00149"/>
    </source>
</evidence>
<dbReference type="GO" id="GO:0009245">
    <property type="term" value="P:lipid A biosynthetic process"/>
    <property type="evidence" value="ECO:0007669"/>
    <property type="project" value="TreeGrafter"/>
</dbReference>
<name>A0A5C6W8E5_9BACI</name>
<keyword evidence="2" id="KW-0378">Hydrolase</keyword>
<gene>
    <name evidence="4" type="ORF">FS935_00360</name>
</gene>
<proteinExistence type="predicted"/>
<evidence type="ECO:0000256" key="2">
    <source>
        <dbReference type="ARBA" id="ARBA00022801"/>
    </source>
</evidence>
<feature type="domain" description="Calcineurin-like phosphoesterase" evidence="3">
    <location>
        <begin position="56"/>
        <end position="244"/>
    </location>
</feature>
<keyword evidence="5" id="KW-1185">Reference proteome</keyword>
<keyword evidence="1" id="KW-0479">Metal-binding</keyword>
<organism evidence="4 5">
    <name type="scientific">Metabacillus litoralis</name>
    <dbReference type="NCBI Taxonomy" id="152268"/>
    <lineage>
        <taxon>Bacteria</taxon>
        <taxon>Bacillati</taxon>
        <taxon>Bacillota</taxon>
        <taxon>Bacilli</taxon>
        <taxon>Bacillales</taxon>
        <taxon>Bacillaceae</taxon>
        <taxon>Metabacillus</taxon>
    </lineage>
</organism>
<dbReference type="Pfam" id="PF00149">
    <property type="entry name" value="Metallophos"/>
    <property type="match status" value="1"/>
</dbReference>
<dbReference type="Gene3D" id="3.60.21.10">
    <property type="match status" value="1"/>
</dbReference>
<evidence type="ECO:0000313" key="4">
    <source>
        <dbReference type="EMBL" id="TXC92698.1"/>
    </source>
</evidence>
<reference evidence="4 5" key="1">
    <citation type="journal article" date="2005" name="Int. J. Syst. Evol. Microbiol.">
        <title>Bacillus litoralis sp. nov., isolated from a tidal flat of the Yellow Sea in Korea.</title>
        <authorList>
            <person name="Yoon J.H."/>
            <person name="Oh T.K."/>
        </authorList>
    </citation>
    <scope>NUCLEOTIDE SEQUENCE [LARGE SCALE GENOMIC DNA]</scope>
    <source>
        <strain evidence="4 5">SW-211</strain>
    </source>
</reference>
<dbReference type="SUPFAM" id="SSF56300">
    <property type="entry name" value="Metallo-dependent phosphatases"/>
    <property type="match status" value="1"/>
</dbReference>
<protein>
    <submittedName>
        <fullName evidence="4">Metallophosphoesterase</fullName>
    </submittedName>
</protein>
<accession>A0A5C6W8E5</accession>
<sequence>MGKERVKVFKKNKLGKIVGLILVSILVWGLVEPYFLDIEKEKAAIPNLPSEWEGKKVAVIGDFQVGMWMDNTETVEDAAEKIAEMKPDAVLIIGDFIYHSLEDPNAEMQKVEKLINPLVKTDIPLFAVLGNHDYNMGNKNDEPKIASAKHVKTSLEEMGITLLHNRSVALKLTKDNEVSIGKPQDSSFYIAGLGANWPENADPAKALNGIPEAAPRMIMMHNPESFAKLPANSAPLAVAGHTHGGQFRVPFAPEWSYKSLVAKDKAKVDGWIENFGANGNHLYVNRGIGFSDLPLRINTPPEITVFILTKA</sequence>
<dbReference type="OrthoDB" id="9780884at2"/>
<dbReference type="GO" id="GO:0016020">
    <property type="term" value="C:membrane"/>
    <property type="evidence" value="ECO:0007669"/>
    <property type="project" value="GOC"/>
</dbReference>
<dbReference type="GO" id="GO:0008758">
    <property type="term" value="F:UDP-2,3-diacylglucosamine hydrolase activity"/>
    <property type="evidence" value="ECO:0007669"/>
    <property type="project" value="TreeGrafter"/>
</dbReference>
<evidence type="ECO:0000256" key="1">
    <source>
        <dbReference type="ARBA" id="ARBA00022723"/>
    </source>
</evidence>
<dbReference type="InterPro" id="IPR004843">
    <property type="entry name" value="Calcineurin-like_PHP"/>
</dbReference>
<dbReference type="InterPro" id="IPR051158">
    <property type="entry name" value="Metallophosphoesterase_sf"/>
</dbReference>
<dbReference type="PANTHER" id="PTHR31302:SF31">
    <property type="entry name" value="PHOSPHODIESTERASE YAEI"/>
    <property type="match status" value="1"/>
</dbReference>
<dbReference type="AlphaFoldDB" id="A0A5C6W8E5"/>